<dbReference type="EC" id="5.2.1.8" evidence="3 11"/>
<keyword evidence="9 11" id="KW-0131">Cell cycle</keyword>
<dbReference type="SUPFAM" id="SSF109998">
    <property type="entry name" value="Triger factor/SurA peptide-binding domain-like"/>
    <property type="match status" value="1"/>
</dbReference>
<comment type="similarity">
    <text evidence="2 11 13">Belongs to the FKBP-type PPIase family. Tig subfamily.</text>
</comment>
<dbReference type="SUPFAM" id="SSF54534">
    <property type="entry name" value="FKBP-like"/>
    <property type="match status" value="1"/>
</dbReference>
<gene>
    <name evidence="11" type="primary">tig</name>
    <name evidence="16" type="ORF">FQ377_05720</name>
</gene>
<evidence type="ECO:0000256" key="9">
    <source>
        <dbReference type="ARBA" id="ARBA00023306"/>
    </source>
</evidence>
<dbReference type="OrthoDB" id="9767721at2"/>
<evidence type="ECO:0000256" key="10">
    <source>
        <dbReference type="ARBA" id="ARBA00029986"/>
    </source>
</evidence>
<organism evidence="16 17">
    <name type="scientific">Arthrobacter echini</name>
    <dbReference type="NCBI Taxonomy" id="1529066"/>
    <lineage>
        <taxon>Bacteria</taxon>
        <taxon>Bacillati</taxon>
        <taxon>Actinomycetota</taxon>
        <taxon>Actinomycetes</taxon>
        <taxon>Micrococcales</taxon>
        <taxon>Micrococcaceae</taxon>
        <taxon>Arthrobacter</taxon>
    </lineage>
</organism>
<evidence type="ECO:0000256" key="11">
    <source>
        <dbReference type="HAMAP-Rule" id="MF_00303"/>
    </source>
</evidence>
<dbReference type="Gene3D" id="3.30.70.1050">
    <property type="entry name" value="Trigger factor ribosome-binding domain"/>
    <property type="match status" value="1"/>
</dbReference>
<accession>A0A5D0XT62</accession>
<feature type="compositionally biased region" description="Acidic residues" evidence="14">
    <location>
        <begin position="481"/>
        <end position="490"/>
    </location>
</feature>
<feature type="compositionally biased region" description="Basic residues" evidence="14">
    <location>
        <begin position="548"/>
        <end position="559"/>
    </location>
</feature>
<dbReference type="GO" id="GO:0015031">
    <property type="term" value="P:protein transport"/>
    <property type="evidence" value="ECO:0007669"/>
    <property type="project" value="UniProtKB-UniRule"/>
</dbReference>
<evidence type="ECO:0000256" key="8">
    <source>
        <dbReference type="ARBA" id="ARBA00023235"/>
    </source>
</evidence>
<evidence type="ECO:0000256" key="12">
    <source>
        <dbReference type="PROSITE-ProRule" id="PRU00277"/>
    </source>
</evidence>
<evidence type="ECO:0000256" key="4">
    <source>
        <dbReference type="ARBA" id="ARBA00016902"/>
    </source>
</evidence>
<dbReference type="GO" id="GO:0043335">
    <property type="term" value="P:protein unfolding"/>
    <property type="evidence" value="ECO:0007669"/>
    <property type="project" value="TreeGrafter"/>
</dbReference>
<evidence type="ECO:0000256" key="5">
    <source>
        <dbReference type="ARBA" id="ARBA00022618"/>
    </source>
</evidence>
<evidence type="ECO:0000256" key="6">
    <source>
        <dbReference type="ARBA" id="ARBA00023110"/>
    </source>
</evidence>
<dbReference type="GO" id="GO:0043022">
    <property type="term" value="F:ribosome binding"/>
    <property type="evidence" value="ECO:0007669"/>
    <property type="project" value="TreeGrafter"/>
</dbReference>
<keyword evidence="6 11" id="KW-0697">Rotamase</keyword>
<dbReference type="Pfam" id="PF00254">
    <property type="entry name" value="FKBP_C"/>
    <property type="match status" value="1"/>
</dbReference>
<comment type="function">
    <text evidence="11">Involved in protein export. Acts as a chaperone by maintaining the newly synthesized protein in an open conformation. Functions as a peptidyl-prolyl cis-trans isomerase.</text>
</comment>
<dbReference type="Gene3D" id="3.10.50.40">
    <property type="match status" value="1"/>
</dbReference>
<dbReference type="GO" id="GO:0005737">
    <property type="term" value="C:cytoplasm"/>
    <property type="evidence" value="ECO:0007669"/>
    <property type="project" value="UniProtKB-SubCell"/>
</dbReference>
<dbReference type="EMBL" id="VSLD01000002">
    <property type="protein sequence ID" value="TYC99727.1"/>
    <property type="molecule type" value="Genomic_DNA"/>
</dbReference>
<dbReference type="InterPro" id="IPR027304">
    <property type="entry name" value="Trigger_fact/SurA_dom_sf"/>
</dbReference>
<proteinExistence type="inferred from homology"/>
<keyword evidence="5 11" id="KW-0132">Cell division</keyword>
<evidence type="ECO:0000259" key="15">
    <source>
        <dbReference type="PROSITE" id="PS50059"/>
    </source>
</evidence>
<dbReference type="GO" id="GO:0044183">
    <property type="term" value="F:protein folding chaperone"/>
    <property type="evidence" value="ECO:0007669"/>
    <property type="project" value="TreeGrafter"/>
</dbReference>
<keyword evidence="11" id="KW-0963">Cytoplasm</keyword>
<comment type="catalytic activity">
    <reaction evidence="1 11 12">
        <text>[protein]-peptidylproline (omega=180) = [protein]-peptidylproline (omega=0)</text>
        <dbReference type="Rhea" id="RHEA:16237"/>
        <dbReference type="Rhea" id="RHEA-COMP:10747"/>
        <dbReference type="Rhea" id="RHEA-COMP:10748"/>
        <dbReference type="ChEBI" id="CHEBI:83833"/>
        <dbReference type="ChEBI" id="CHEBI:83834"/>
        <dbReference type="EC" id="5.2.1.8"/>
    </reaction>
</comment>
<comment type="caution">
    <text evidence="16">The sequence shown here is derived from an EMBL/GenBank/DDBJ whole genome shotgun (WGS) entry which is preliminary data.</text>
</comment>
<keyword evidence="17" id="KW-1185">Reference proteome</keyword>
<evidence type="ECO:0000256" key="3">
    <source>
        <dbReference type="ARBA" id="ARBA00013194"/>
    </source>
</evidence>
<dbReference type="InterPro" id="IPR001179">
    <property type="entry name" value="PPIase_FKBP_dom"/>
</dbReference>
<evidence type="ECO:0000256" key="14">
    <source>
        <dbReference type="SAM" id="MobiDB-lite"/>
    </source>
</evidence>
<dbReference type="Proteomes" id="UP000323410">
    <property type="component" value="Unassembled WGS sequence"/>
</dbReference>
<feature type="compositionally biased region" description="Low complexity" evidence="14">
    <location>
        <begin position="491"/>
        <end position="513"/>
    </location>
</feature>
<dbReference type="HAMAP" id="MF_00303">
    <property type="entry name" value="Trigger_factor_Tig"/>
    <property type="match status" value="1"/>
</dbReference>
<name>A0A5D0XT62_9MICC</name>
<dbReference type="Pfam" id="PF05698">
    <property type="entry name" value="Trigger_C"/>
    <property type="match status" value="1"/>
</dbReference>
<dbReference type="InterPro" id="IPR037041">
    <property type="entry name" value="Trigger_fac_C_sf"/>
</dbReference>
<evidence type="ECO:0000256" key="7">
    <source>
        <dbReference type="ARBA" id="ARBA00023186"/>
    </source>
</evidence>
<evidence type="ECO:0000256" key="13">
    <source>
        <dbReference type="RuleBase" id="RU003914"/>
    </source>
</evidence>
<dbReference type="InterPro" id="IPR008880">
    <property type="entry name" value="Trigger_fac_C"/>
</dbReference>
<dbReference type="PANTHER" id="PTHR30560">
    <property type="entry name" value="TRIGGER FACTOR CHAPERONE AND PEPTIDYL-PROLYL CIS/TRANS ISOMERASE"/>
    <property type="match status" value="1"/>
</dbReference>
<dbReference type="PANTHER" id="PTHR30560:SF3">
    <property type="entry name" value="TRIGGER FACTOR-LIKE PROTEIN TIG, CHLOROPLASTIC"/>
    <property type="match status" value="1"/>
</dbReference>
<evidence type="ECO:0000256" key="2">
    <source>
        <dbReference type="ARBA" id="ARBA00005464"/>
    </source>
</evidence>
<dbReference type="InterPro" id="IPR008881">
    <property type="entry name" value="Trigger_fac_ribosome-bd_bac"/>
</dbReference>
<dbReference type="NCBIfam" id="TIGR00115">
    <property type="entry name" value="tig"/>
    <property type="match status" value="1"/>
</dbReference>
<dbReference type="AlphaFoldDB" id="A0A5D0XT62"/>
<feature type="domain" description="PPIase FKBP-type" evidence="15">
    <location>
        <begin position="203"/>
        <end position="249"/>
    </location>
</feature>
<protein>
    <recommendedName>
        <fullName evidence="4 11">Trigger factor</fullName>
        <shortName evidence="11">TF</shortName>
        <ecNumber evidence="3 11">5.2.1.8</ecNumber>
    </recommendedName>
    <alternativeName>
        <fullName evidence="10 11">PPIase</fullName>
    </alternativeName>
</protein>
<feature type="compositionally biased region" description="Low complexity" evidence="14">
    <location>
        <begin position="522"/>
        <end position="534"/>
    </location>
</feature>
<comment type="subcellular location">
    <subcellularLocation>
        <location evidence="11">Cytoplasm</location>
    </subcellularLocation>
    <text evidence="11">About half TF is bound to the ribosome near the polypeptide exit tunnel while the other half is free in the cytoplasm.</text>
</comment>
<evidence type="ECO:0000313" key="17">
    <source>
        <dbReference type="Proteomes" id="UP000323410"/>
    </source>
</evidence>
<keyword evidence="7 11" id="KW-0143">Chaperone</keyword>
<dbReference type="PROSITE" id="PS50059">
    <property type="entry name" value="FKBP_PPIASE"/>
    <property type="match status" value="1"/>
</dbReference>
<dbReference type="GO" id="GO:0003755">
    <property type="term" value="F:peptidyl-prolyl cis-trans isomerase activity"/>
    <property type="evidence" value="ECO:0007669"/>
    <property type="project" value="UniProtKB-UniRule"/>
</dbReference>
<sequence length="559" mass="60561">MGAGSRRFNSCHPDSAARRGSCRALQNHSQSFQESYAVKSAVETLSPTRVKLAVEVPLEELKPNIDEAYKTIATQVQVPGFRKGKVPQQLIDQRVGRGYVIETAVNDGLNGFYQAAVQEMGIRPLSRPEVEITEVPDPAKKEGQLAFTVELDIRPEIDLPEYRGIEVTVQPVEASDEDIEKAMDELRGRFGTLSPVDRPAKDGDFLTIDLTASVEGEEVDSAQDLSYQIGSGTMLEGMDEAVTGLSDDESAVFETKLAGGEYAGVDAQVKILVKAVKERELPEVDDEFAQLASEFDTADELRADLAKQASESKLMDQGVEARDLVLDKLVELIQVPVPQSVVEEQLEQHFNGENAHSAGEDHDTEEHRAEIRTNTERAFQNEVILDSVAEKEEVGVSQSELIDYIVSTAGQYGMEPNQFAQMLDQSGQVQMIVGEVRRRKALAKVLEYATVTDTTGAAVDLSEFVRGEDDEDATSIVDAADASDEADDMEASATDAGDTATADATAADTAESTEQTEEATEESAAAAQEPAATEQTEEAAEKPAAEKPKKKPAKKKAAE</sequence>
<evidence type="ECO:0000313" key="16">
    <source>
        <dbReference type="EMBL" id="TYC99727.1"/>
    </source>
</evidence>
<dbReference type="Gene3D" id="1.10.3120.10">
    <property type="entry name" value="Trigger factor, C-terminal domain"/>
    <property type="match status" value="1"/>
</dbReference>
<feature type="region of interest" description="Disordered" evidence="14">
    <location>
        <begin position="479"/>
        <end position="559"/>
    </location>
</feature>
<keyword evidence="8 11" id="KW-0413">Isomerase</keyword>
<dbReference type="InterPro" id="IPR036611">
    <property type="entry name" value="Trigger_fac_ribosome-bd_sf"/>
</dbReference>
<dbReference type="InterPro" id="IPR005215">
    <property type="entry name" value="Trig_fac"/>
</dbReference>
<reference evidence="16 17" key="1">
    <citation type="submission" date="2019-08" db="EMBL/GenBank/DDBJ databases">
        <title>Genone of Arthrobacter echini P9.</title>
        <authorList>
            <person name="Bowman J.P."/>
        </authorList>
    </citation>
    <scope>NUCLEOTIDE SEQUENCE [LARGE SCALE GENOMIC DNA]</scope>
    <source>
        <strain evidence="16 17">P9</strain>
    </source>
</reference>
<dbReference type="SUPFAM" id="SSF102735">
    <property type="entry name" value="Trigger factor ribosome-binding domain"/>
    <property type="match status" value="1"/>
</dbReference>
<dbReference type="GO" id="GO:0051083">
    <property type="term" value="P:'de novo' cotranslational protein folding"/>
    <property type="evidence" value="ECO:0007669"/>
    <property type="project" value="TreeGrafter"/>
</dbReference>
<evidence type="ECO:0000256" key="1">
    <source>
        <dbReference type="ARBA" id="ARBA00000971"/>
    </source>
</evidence>
<dbReference type="Pfam" id="PF05697">
    <property type="entry name" value="Trigger_N"/>
    <property type="match status" value="1"/>
</dbReference>
<comment type="domain">
    <text evidence="11">Consists of 3 domains; the N-terminus binds the ribosome, the middle domain has PPIase activity, while the C-terminus has intrinsic chaperone activity on its own.</text>
</comment>
<dbReference type="GO" id="GO:0051301">
    <property type="term" value="P:cell division"/>
    <property type="evidence" value="ECO:0007669"/>
    <property type="project" value="UniProtKB-KW"/>
</dbReference>
<dbReference type="InterPro" id="IPR046357">
    <property type="entry name" value="PPIase_dom_sf"/>
</dbReference>